<dbReference type="PROSITE" id="PS50878">
    <property type="entry name" value="RT_POL"/>
    <property type="match status" value="1"/>
</dbReference>
<protein>
    <recommendedName>
        <fullName evidence="1">Reverse transcriptase domain-containing protein</fullName>
    </recommendedName>
</protein>
<keyword evidence="3" id="KW-1185">Reference proteome</keyword>
<proteinExistence type="predicted"/>
<dbReference type="Pfam" id="PF00078">
    <property type="entry name" value="RVT_1"/>
    <property type="match status" value="1"/>
</dbReference>
<comment type="caution">
    <text evidence="2">The sequence shown here is derived from an EMBL/GenBank/DDBJ whole genome shotgun (WGS) entry which is preliminary data.</text>
</comment>
<dbReference type="PANTHER" id="PTHR33332">
    <property type="entry name" value="REVERSE TRANSCRIPTASE DOMAIN-CONTAINING PROTEIN"/>
    <property type="match status" value="1"/>
</dbReference>
<accession>A0A6L2PW91</accession>
<dbReference type="InParanoid" id="A0A6L2PW91"/>
<evidence type="ECO:0000313" key="3">
    <source>
        <dbReference type="Proteomes" id="UP000502823"/>
    </source>
</evidence>
<dbReference type="OrthoDB" id="414730at2759"/>
<dbReference type="AlphaFoldDB" id="A0A6L2PW91"/>
<sequence>MKLHYYGVQGVILDSSKSYLQHRRQRVKLKYTNDKSYSNWETVTRGVPQGSVLGPLLFNIYLNDFPLEINKIFEITMYADDTSILITTKNYCDLKLKLDIVICHMFKWFQDNQFALNIDKTNVIKLTPTTATCYPLNLMVDDKSFLEAETIKFLGLQLDNHLTCKGHIDLLLHKLSTVCFLMRKFCILNINELKTVYYAYYHSLV</sequence>
<evidence type="ECO:0000313" key="2">
    <source>
        <dbReference type="EMBL" id="GFG35900.1"/>
    </source>
</evidence>
<organism evidence="2 3">
    <name type="scientific">Coptotermes formosanus</name>
    <name type="common">Formosan subterranean termite</name>
    <dbReference type="NCBI Taxonomy" id="36987"/>
    <lineage>
        <taxon>Eukaryota</taxon>
        <taxon>Metazoa</taxon>
        <taxon>Ecdysozoa</taxon>
        <taxon>Arthropoda</taxon>
        <taxon>Hexapoda</taxon>
        <taxon>Insecta</taxon>
        <taxon>Pterygota</taxon>
        <taxon>Neoptera</taxon>
        <taxon>Polyneoptera</taxon>
        <taxon>Dictyoptera</taxon>
        <taxon>Blattodea</taxon>
        <taxon>Blattoidea</taxon>
        <taxon>Termitoidae</taxon>
        <taxon>Rhinotermitidae</taxon>
        <taxon>Coptotermes</taxon>
    </lineage>
</organism>
<feature type="domain" description="Reverse transcriptase" evidence="1">
    <location>
        <begin position="1"/>
        <end position="158"/>
    </location>
</feature>
<dbReference type="Proteomes" id="UP000502823">
    <property type="component" value="Unassembled WGS sequence"/>
</dbReference>
<gene>
    <name evidence="2" type="ORF">Cfor_05257</name>
</gene>
<dbReference type="InterPro" id="IPR000477">
    <property type="entry name" value="RT_dom"/>
</dbReference>
<evidence type="ECO:0000259" key="1">
    <source>
        <dbReference type="PROSITE" id="PS50878"/>
    </source>
</evidence>
<name>A0A6L2PW91_COPFO</name>
<reference evidence="3" key="1">
    <citation type="submission" date="2020-01" db="EMBL/GenBank/DDBJ databases">
        <title>Draft genome sequence of the Termite Coptotermes fromosanus.</title>
        <authorList>
            <person name="Itakura S."/>
            <person name="Yosikawa Y."/>
            <person name="Umezawa K."/>
        </authorList>
    </citation>
    <scope>NUCLEOTIDE SEQUENCE [LARGE SCALE GENOMIC DNA]</scope>
</reference>
<feature type="non-terminal residue" evidence="2">
    <location>
        <position position="205"/>
    </location>
</feature>
<dbReference type="EMBL" id="BLKM01000587">
    <property type="protein sequence ID" value="GFG35900.1"/>
    <property type="molecule type" value="Genomic_DNA"/>
</dbReference>
<dbReference type="GO" id="GO:0071897">
    <property type="term" value="P:DNA biosynthetic process"/>
    <property type="evidence" value="ECO:0007669"/>
    <property type="project" value="UniProtKB-ARBA"/>
</dbReference>
<dbReference type="InterPro" id="IPR043502">
    <property type="entry name" value="DNA/RNA_pol_sf"/>
</dbReference>
<dbReference type="SUPFAM" id="SSF56672">
    <property type="entry name" value="DNA/RNA polymerases"/>
    <property type="match status" value="1"/>
</dbReference>